<keyword evidence="5" id="KW-0998">Cell outer membrane</keyword>
<proteinExistence type="predicted"/>
<keyword evidence="4" id="KW-0472">Membrane</keyword>
<reference evidence="7 8" key="1">
    <citation type="submission" date="2021-05" db="EMBL/GenBank/DDBJ databases">
        <title>Comparative genomic studies on the polysaccharide-degrading batcterial strains of the Flammeovirga genus.</title>
        <authorList>
            <person name="Zewei F."/>
            <person name="Zheng Z."/>
            <person name="Yu L."/>
            <person name="Ruyue G."/>
            <person name="Yanhong M."/>
            <person name="Yuanyuan C."/>
            <person name="Jingyan G."/>
            <person name="Wenjun H."/>
        </authorList>
    </citation>
    <scope>NUCLEOTIDE SEQUENCE [LARGE SCALE GENOMIC DNA]</scope>
    <source>
        <strain evidence="7 8">YS10</strain>
    </source>
</reference>
<dbReference type="InterPro" id="IPR051906">
    <property type="entry name" value="TolC-like"/>
</dbReference>
<evidence type="ECO:0000313" key="8">
    <source>
        <dbReference type="Proteomes" id="UP000682802"/>
    </source>
</evidence>
<keyword evidence="8" id="KW-1185">Reference proteome</keyword>
<name>A0ABX8GTE4_9BACT</name>
<comment type="subcellular location">
    <subcellularLocation>
        <location evidence="1">Cell outer membrane</location>
    </subcellularLocation>
</comment>
<organism evidence="7 8">
    <name type="scientific">Flammeovirga kamogawensis</name>
    <dbReference type="NCBI Taxonomy" id="373891"/>
    <lineage>
        <taxon>Bacteria</taxon>
        <taxon>Pseudomonadati</taxon>
        <taxon>Bacteroidota</taxon>
        <taxon>Cytophagia</taxon>
        <taxon>Cytophagales</taxon>
        <taxon>Flammeovirgaceae</taxon>
        <taxon>Flammeovirga</taxon>
    </lineage>
</organism>
<evidence type="ECO:0000256" key="1">
    <source>
        <dbReference type="ARBA" id="ARBA00004442"/>
    </source>
</evidence>
<evidence type="ECO:0000256" key="5">
    <source>
        <dbReference type="ARBA" id="ARBA00023237"/>
    </source>
</evidence>
<dbReference type="SUPFAM" id="SSF56954">
    <property type="entry name" value="Outer membrane efflux proteins (OEP)"/>
    <property type="match status" value="1"/>
</dbReference>
<dbReference type="RefSeq" id="WP_144073924.1">
    <property type="nucleotide sequence ID" value="NZ_CP076128.1"/>
</dbReference>
<dbReference type="EMBL" id="CP076128">
    <property type="protein sequence ID" value="QWG06507.1"/>
    <property type="molecule type" value="Genomic_DNA"/>
</dbReference>
<evidence type="ECO:0000256" key="4">
    <source>
        <dbReference type="ARBA" id="ARBA00023136"/>
    </source>
</evidence>
<feature type="chain" id="PRO_5047427785" evidence="6">
    <location>
        <begin position="24"/>
        <end position="466"/>
    </location>
</feature>
<gene>
    <name evidence="7" type="ORF">KM029_14380</name>
</gene>
<accession>A0ABX8GTE4</accession>
<keyword evidence="3" id="KW-0812">Transmembrane</keyword>
<evidence type="ECO:0000313" key="7">
    <source>
        <dbReference type="EMBL" id="QWG06507.1"/>
    </source>
</evidence>
<dbReference type="PANTHER" id="PTHR30026:SF20">
    <property type="entry name" value="OUTER MEMBRANE PROTEIN TOLC"/>
    <property type="match status" value="1"/>
</dbReference>
<dbReference type="Gene3D" id="1.20.1600.10">
    <property type="entry name" value="Outer membrane efflux proteins (OEP)"/>
    <property type="match status" value="1"/>
</dbReference>
<dbReference type="Proteomes" id="UP000682802">
    <property type="component" value="Chromosome 1"/>
</dbReference>
<keyword evidence="6" id="KW-0732">Signal</keyword>
<evidence type="ECO:0000256" key="2">
    <source>
        <dbReference type="ARBA" id="ARBA00022452"/>
    </source>
</evidence>
<evidence type="ECO:0000256" key="6">
    <source>
        <dbReference type="SAM" id="SignalP"/>
    </source>
</evidence>
<dbReference type="PANTHER" id="PTHR30026">
    <property type="entry name" value="OUTER MEMBRANE PROTEIN TOLC"/>
    <property type="match status" value="1"/>
</dbReference>
<keyword evidence="2" id="KW-1134">Transmembrane beta strand</keyword>
<evidence type="ECO:0000256" key="3">
    <source>
        <dbReference type="ARBA" id="ARBA00022692"/>
    </source>
</evidence>
<sequence length="466" mass="52806">MRINLRWITMMTLLTISHLSAHAQESAYSIQECISYAFQNTGTIKNAVLEQGISQAKVGEIISMGLPQIDLEGQLIDNLKIQKAYLPGNAFDPNGDPDQTVGVEFGTQFNSNAQIKANQLLFDGTFFIGVKAAKVYNELASKELIRSKIDVAEAVTKAYYYVLVQREYLELVNRNKDILESLYNETNAMYEAGMVEEIELNRIEVTFNSITIQQTQMEQMNIIAEKLLKFQMGMDINTPITLSEKLEDFREFIVTPTDLAEAKNRIEYSILMTNIKLNNFDIRATKAEYWPKLYAFGAYGVNAGSTSFGTLYDNTGDFANIGVSLSVSLFDGLNRHKRIQQKKLKGQQLQNSRIDLERQISIEQEQSRIVYETNKATLNLQEKNMEVSDKVYTNSQIKFKEGVGSSVEVTTSSQDFATAANEYFSSLYEVLIAKLSYEKANGRLLDYVEGEDLEKDEEILKKNNEK</sequence>
<feature type="signal peptide" evidence="6">
    <location>
        <begin position="1"/>
        <end position="23"/>
    </location>
</feature>
<protein>
    <submittedName>
        <fullName evidence="7">TolC family protein</fullName>
    </submittedName>
</protein>